<protein>
    <recommendedName>
        <fullName evidence="4">Transposase Tc1-like domain-containing protein</fullName>
    </recommendedName>
</protein>
<comment type="caution">
    <text evidence="2">The sequence shown here is derived from an EMBL/GenBank/DDBJ whole genome shotgun (WGS) entry which is preliminary data.</text>
</comment>
<dbReference type="AlphaFoldDB" id="A0A8T1I472"/>
<dbReference type="InterPro" id="IPR036397">
    <property type="entry name" value="RNaseH_sf"/>
</dbReference>
<evidence type="ECO:0008006" key="4">
    <source>
        <dbReference type="Google" id="ProtNLM"/>
    </source>
</evidence>
<evidence type="ECO:0000313" key="2">
    <source>
        <dbReference type="EMBL" id="KAG3218032.1"/>
    </source>
</evidence>
<dbReference type="GO" id="GO:0003676">
    <property type="term" value="F:nucleic acid binding"/>
    <property type="evidence" value="ECO:0007669"/>
    <property type="project" value="InterPro"/>
</dbReference>
<dbReference type="PANTHER" id="PTHR47169:SF2">
    <property type="entry name" value="OS01G0541250 PROTEIN"/>
    <property type="match status" value="1"/>
</dbReference>
<dbReference type="EMBL" id="RCMV01000386">
    <property type="protein sequence ID" value="KAG3218032.1"/>
    <property type="molecule type" value="Genomic_DNA"/>
</dbReference>
<name>A0A8T1I472_9STRA</name>
<dbReference type="EMBL" id="RCML01000441">
    <property type="protein sequence ID" value="KAG2976972.1"/>
    <property type="molecule type" value="Genomic_DNA"/>
</dbReference>
<evidence type="ECO:0000313" key="3">
    <source>
        <dbReference type="Proteomes" id="UP000760860"/>
    </source>
</evidence>
<dbReference type="Gene3D" id="3.30.420.10">
    <property type="entry name" value="Ribonuclease H-like superfamily/Ribonuclease H"/>
    <property type="match status" value="1"/>
</dbReference>
<dbReference type="PANTHER" id="PTHR47169">
    <property type="entry name" value="OS01G0541250 PROTEIN"/>
    <property type="match status" value="1"/>
</dbReference>
<organism evidence="2 3">
    <name type="scientific">Phytophthora cactorum</name>
    <dbReference type="NCBI Taxonomy" id="29920"/>
    <lineage>
        <taxon>Eukaryota</taxon>
        <taxon>Sar</taxon>
        <taxon>Stramenopiles</taxon>
        <taxon>Oomycota</taxon>
        <taxon>Peronosporomycetes</taxon>
        <taxon>Peronosporales</taxon>
        <taxon>Peronosporaceae</taxon>
        <taxon>Phytophthora</taxon>
    </lineage>
</organism>
<proteinExistence type="predicted"/>
<sequence>MPNLDDRTRRAIVSDILLCTRDGQVDRVRFGTFAKLGRKYECNKRTIARIWKRYKASVAAGHVGGDVSSRIKGNSGRRGFDRAEVAAKVKAVPIQERRTIAATAKAAGVSTGLLQRLLQENVMKRVTSTIKPALTPANMTTRIEHVLAFIDERTCMFEPMYDVVHVDEKWFYEAVDKNTYYTVENKEPPPRHRRSKRFIQKTMFLAAVARPRYDPYKKTKFNGKIGIWPFTEESVAQRSRANRPKGSLVTKNIESIDSHVYKDYIINKVIPAIKKVWPRGEKWKEIFIQQDNAKPHLSPNDTDVVAAGTSDGWTSGCSGNLRTHRISM</sequence>
<dbReference type="Proteomes" id="UP000697107">
    <property type="component" value="Unassembled WGS sequence"/>
</dbReference>
<accession>A0A8T1I472</accession>
<evidence type="ECO:0000313" key="1">
    <source>
        <dbReference type="EMBL" id="KAG2976972.1"/>
    </source>
</evidence>
<gene>
    <name evidence="1" type="ORF">PC118_g13136</name>
    <name evidence="2" type="ORF">PC129_g11139</name>
</gene>
<dbReference type="VEuPathDB" id="FungiDB:PC110_g12832"/>
<reference evidence="2" key="1">
    <citation type="submission" date="2018-05" db="EMBL/GenBank/DDBJ databases">
        <title>Effector identification in a new, highly contiguous assembly of the strawberry crown rot pathogen Phytophthora cactorum.</title>
        <authorList>
            <person name="Armitage A.D."/>
            <person name="Nellist C.F."/>
            <person name="Bates H."/>
            <person name="Vickerstaff R.J."/>
            <person name="Harrison R.J."/>
        </authorList>
    </citation>
    <scope>NUCLEOTIDE SEQUENCE</scope>
    <source>
        <strain evidence="1">P415</strain>
        <strain evidence="2">P421</strain>
    </source>
</reference>
<dbReference type="Proteomes" id="UP000760860">
    <property type="component" value="Unassembled WGS sequence"/>
</dbReference>